<dbReference type="RefSeq" id="WP_101575479.1">
    <property type="nucleotide sequence ID" value="NZ_PGVA01000003.1"/>
</dbReference>
<evidence type="ECO:0000313" key="5">
    <source>
        <dbReference type="Proteomes" id="UP000235114"/>
    </source>
</evidence>
<keyword evidence="5" id="KW-1185">Reference proteome</keyword>
<dbReference type="EMBL" id="PGVD01000021">
    <property type="protein sequence ID" value="PLR98617.1"/>
    <property type="molecule type" value="Genomic_DNA"/>
</dbReference>
<dbReference type="Proteomes" id="UP000235114">
    <property type="component" value="Unassembled WGS sequence"/>
</dbReference>
<dbReference type="InterPro" id="IPR029058">
    <property type="entry name" value="AB_hydrolase_fold"/>
</dbReference>
<feature type="signal peptide" evidence="1">
    <location>
        <begin position="1"/>
        <end position="21"/>
    </location>
</feature>
<dbReference type="Pfam" id="PF01674">
    <property type="entry name" value="Lipase_2"/>
    <property type="match status" value="1"/>
</dbReference>
<reference evidence="2 4" key="1">
    <citation type="submission" date="2017-11" db="EMBL/GenBank/DDBJ databases">
        <title>Comparitive Functional Genomics of Dry Heat Resistant strains isolated from the Viking Spacecraft.</title>
        <authorList>
            <person name="Seuylemezian A."/>
            <person name="Cooper K."/>
            <person name="Vaishampayan P."/>
        </authorList>
    </citation>
    <scope>NUCLEOTIDE SEQUENCE [LARGE SCALE GENOMIC DNA]</scope>
    <source>
        <strain evidence="2 4">M4.6</strain>
    </source>
</reference>
<evidence type="ECO:0000256" key="1">
    <source>
        <dbReference type="SAM" id="SignalP"/>
    </source>
</evidence>
<comment type="caution">
    <text evidence="2">The sequence shown here is derived from an EMBL/GenBank/DDBJ whole genome shotgun (WGS) entry which is preliminary data.</text>
</comment>
<protein>
    <submittedName>
        <fullName evidence="2">Lipase</fullName>
    </submittedName>
</protein>
<keyword evidence="1" id="KW-0732">Signal</keyword>
<evidence type="ECO:0000313" key="4">
    <source>
        <dbReference type="Proteomes" id="UP000234951"/>
    </source>
</evidence>
<name>A0A2N5GS53_9BACI</name>
<dbReference type="Proteomes" id="UP000234951">
    <property type="component" value="Unassembled WGS sequence"/>
</dbReference>
<dbReference type="Gene3D" id="3.40.50.1820">
    <property type="entry name" value="alpha/beta hydrolase"/>
    <property type="match status" value="1"/>
</dbReference>
<sequence length="288" mass="30170">MKKCFVSVFSFLVAIIFIISSNGTVKGAASLPPGGFLAQQGPPPPGANDPTCRPDAAHPEPIILVPGTFETMERNWANLSPLLAAKGYCVYSLNYGLSNAGPASGPIEDSAAELAAFIDNVLKHTGAKKVSIVGHSQGGMMPRYYIKYLGGSKKVDDLIGLVPSNHGTIGVAGLSGLTSLGSGLGSCAACDQQRTGSDFLRKLNAGDETPGSVSYTVVATSNDEVVVPYTSSFLGGPSQQVKNITLQDYYPLDQIEHQGISYDPNAFTFVYDALAHEGPAEPDRAVTQ</sequence>
<dbReference type="AlphaFoldDB" id="A0A2N5GS53"/>
<gene>
    <name evidence="2" type="ORF">CU635_01975</name>
    <name evidence="3" type="ORF">CVD25_07820</name>
</gene>
<dbReference type="GO" id="GO:0016042">
    <property type="term" value="P:lipid catabolic process"/>
    <property type="evidence" value="ECO:0007669"/>
    <property type="project" value="InterPro"/>
</dbReference>
<feature type="chain" id="PRO_5043159357" evidence="1">
    <location>
        <begin position="22"/>
        <end position="288"/>
    </location>
</feature>
<organism evidence="2 4">
    <name type="scientific">Bacillus canaveralius</name>
    <dbReference type="NCBI Taxonomy" id="1403243"/>
    <lineage>
        <taxon>Bacteria</taxon>
        <taxon>Bacillati</taxon>
        <taxon>Bacillota</taxon>
        <taxon>Bacilli</taxon>
        <taxon>Bacillales</taxon>
        <taxon>Bacillaceae</taxon>
        <taxon>Bacillus</taxon>
    </lineage>
</organism>
<dbReference type="PANTHER" id="PTHR37574:SF1">
    <property type="entry name" value="LIPASE B"/>
    <property type="match status" value="1"/>
</dbReference>
<dbReference type="OrthoDB" id="503948at2"/>
<evidence type="ECO:0000313" key="3">
    <source>
        <dbReference type="EMBL" id="PLR98617.1"/>
    </source>
</evidence>
<dbReference type="EMBL" id="PGVA01000003">
    <property type="protein sequence ID" value="PLR86384.1"/>
    <property type="molecule type" value="Genomic_DNA"/>
</dbReference>
<dbReference type="GO" id="GO:0016787">
    <property type="term" value="F:hydrolase activity"/>
    <property type="evidence" value="ECO:0007669"/>
    <property type="project" value="InterPro"/>
</dbReference>
<proteinExistence type="predicted"/>
<evidence type="ECO:0000313" key="2">
    <source>
        <dbReference type="EMBL" id="PLR86384.1"/>
    </source>
</evidence>
<dbReference type="InterPro" id="IPR002918">
    <property type="entry name" value="Lipase_EstA/Esterase_EstB"/>
</dbReference>
<reference evidence="3 5" key="2">
    <citation type="submission" date="2017-12" db="EMBL/GenBank/DDBJ databases">
        <title>Comparative Functional Genomics of Dry Heat Resistant strains isolated from the Viking Spacecraft.</title>
        <authorList>
            <person name="Seuylemezian A."/>
            <person name="Cooper K."/>
            <person name="Vaishampayan P."/>
        </authorList>
    </citation>
    <scope>NUCLEOTIDE SEQUENCE [LARGE SCALE GENOMIC DNA]</scope>
    <source>
        <strain evidence="3 5">ATCC 29669</strain>
    </source>
</reference>
<dbReference type="SUPFAM" id="SSF53474">
    <property type="entry name" value="alpha/beta-Hydrolases"/>
    <property type="match status" value="1"/>
</dbReference>
<dbReference type="InterPro" id="IPR053228">
    <property type="entry name" value="Stereospecific_Lipase"/>
</dbReference>
<accession>A0A2N5GS53</accession>
<dbReference type="PANTHER" id="PTHR37574">
    <property type="entry name" value="LIPASE B"/>
    <property type="match status" value="1"/>
</dbReference>